<feature type="domain" description="Glycosyl transferase family 1" evidence="2">
    <location>
        <begin position="188"/>
        <end position="342"/>
    </location>
</feature>
<dbReference type="GO" id="GO:0009103">
    <property type="term" value="P:lipopolysaccharide biosynthetic process"/>
    <property type="evidence" value="ECO:0007669"/>
    <property type="project" value="TreeGrafter"/>
</dbReference>
<feature type="domain" description="Glycosyltransferase subfamily 4-like N-terminal" evidence="3">
    <location>
        <begin position="15"/>
        <end position="180"/>
    </location>
</feature>
<dbReference type="SUPFAM" id="SSF53756">
    <property type="entry name" value="UDP-Glycosyltransferase/glycogen phosphorylase"/>
    <property type="match status" value="1"/>
</dbReference>
<protein>
    <submittedName>
        <fullName evidence="4">Glycosyltransferase</fullName>
    </submittedName>
</protein>
<dbReference type="Pfam" id="PF00534">
    <property type="entry name" value="Glycos_transf_1"/>
    <property type="match status" value="1"/>
</dbReference>
<comment type="caution">
    <text evidence="4">The sequence shown here is derived from an EMBL/GenBank/DDBJ whole genome shotgun (WGS) entry which is preliminary data.</text>
</comment>
<name>A0A7C3IKX2_9SPIR</name>
<dbReference type="AlphaFoldDB" id="A0A7C3IKX2"/>
<dbReference type="InterPro" id="IPR028098">
    <property type="entry name" value="Glyco_trans_4-like_N"/>
</dbReference>
<dbReference type="CDD" id="cd03801">
    <property type="entry name" value="GT4_PimA-like"/>
    <property type="match status" value="1"/>
</dbReference>
<dbReference type="GO" id="GO:0016757">
    <property type="term" value="F:glycosyltransferase activity"/>
    <property type="evidence" value="ECO:0007669"/>
    <property type="project" value="InterPro"/>
</dbReference>
<gene>
    <name evidence="4" type="ORF">ENS59_10005</name>
</gene>
<evidence type="ECO:0000313" key="4">
    <source>
        <dbReference type="EMBL" id="HFH29825.1"/>
    </source>
</evidence>
<dbReference type="EMBL" id="DSVL01000307">
    <property type="protein sequence ID" value="HFH29825.1"/>
    <property type="molecule type" value="Genomic_DNA"/>
</dbReference>
<accession>A0A7C3IKX2</accession>
<evidence type="ECO:0000256" key="1">
    <source>
        <dbReference type="ARBA" id="ARBA00022679"/>
    </source>
</evidence>
<dbReference type="PANTHER" id="PTHR46401">
    <property type="entry name" value="GLYCOSYLTRANSFERASE WBBK-RELATED"/>
    <property type="match status" value="1"/>
</dbReference>
<dbReference type="PANTHER" id="PTHR46401:SF2">
    <property type="entry name" value="GLYCOSYLTRANSFERASE WBBK-RELATED"/>
    <property type="match status" value="1"/>
</dbReference>
<dbReference type="Gene3D" id="3.40.50.2000">
    <property type="entry name" value="Glycogen Phosphorylase B"/>
    <property type="match status" value="2"/>
</dbReference>
<dbReference type="InterPro" id="IPR001296">
    <property type="entry name" value="Glyco_trans_1"/>
</dbReference>
<sequence length="555" mass="64594">MKVLFITSEHPSRLYGGLGTFTREFTRTLKQYCTVVTVYFHYSQEPMPPRDEYIDYVFQPAFSFDAFNIESRLLENAANLRSQIDPILQTYKPDIIHCNDRLTFLPFRFEPNVAYSSHLLFADLLSLQGMNDIYYQEFKTERCAISRSAIVIIYSSFVAERIFSQYNPKVSSVVVPLGINNKNYYAEKDPKNIHIAYFGRFENVQKGFLNFIQAVALLEKEFKEQNKVIFSLYGKGSEIPSAYLDLFENCIHLEGEALYSAYAKTDIVVMPSNYEPFGLVGLEAMASHCLLLCTEHQGMDEYAVPGKTCVTIKSDPHSIAKTIKEVVRNYNAYQDIIENGYQESLKWTWQRSAWAHYTLFKQIHKNRLPYLQMAYNASFYKSLQQFKTTFNNSDADKVKELLYSVLSYNIPLYKDKKVLLLTVGELENSSEGIPENWELCSVTTKNKDGLYSRLESLMYEDNTFAYVFVVGAWEWVINPEIALKELYRIVINKLYIFYLKPSKQFAWQTIQMEHSEDWNVLQNAIHYPWQGPSYEGLDIKGLPDCYNYLIWNKEG</sequence>
<evidence type="ECO:0000259" key="2">
    <source>
        <dbReference type="Pfam" id="PF00534"/>
    </source>
</evidence>
<evidence type="ECO:0000259" key="3">
    <source>
        <dbReference type="Pfam" id="PF13439"/>
    </source>
</evidence>
<keyword evidence="1 4" id="KW-0808">Transferase</keyword>
<dbReference type="Pfam" id="PF13439">
    <property type="entry name" value="Glyco_transf_4"/>
    <property type="match status" value="1"/>
</dbReference>
<reference evidence="4" key="1">
    <citation type="journal article" date="2020" name="mSystems">
        <title>Genome- and Community-Level Interaction Insights into Carbon Utilization and Element Cycling Functions of Hydrothermarchaeota in Hydrothermal Sediment.</title>
        <authorList>
            <person name="Zhou Z."/>
            <person name="Liu Y."/>
            <person name="Xu W."/>
            <person name="Pan J."/>
            <person name="Luo Z.H."/>
            <person name="Li M."/>
        </authorList>
    </citation>
    <scope>NUCLEOTIDE SEQUENCE [LARGE SCALE GENOMIC DNA]</scope>
    <source>
        <strain evidence="4">SpSt-503</strain>
    </source>
</reference>
<organism evidence="4">
    <name type="scientific">Gracilinema caldarium</name>
    <dbReference type="NCBI Taxonomy" id="215591"/>
    <lineage>
        <taxon>Bacteria</taxon>
        <taxon>Pseudomonadati</taxon>
        <taxon>Spirochaetota</taxon>
        <taxon>Spirochaetia</taxon>
        <taxon>Spirochaetales</taxon>
        <taxon>Breznakiellaceae</taxon>
        <taxon>Gracilinema</taxon>
    </lineage>
</organism>
<proteinExistence type="predicted"/>